<evidence type="ECO:0000313" key="2">
    <source>
        <dbReference type="EMBL" id="KJH48651.1"/>
    </source>
</evidence>
<dbReference type="Proteomes" id="UP000053766">
    <property type="component" value="Unassembled WGS sequence"/>
</dbReference>
<dbReference type="SUPFAM" id="SSF57302">
    <property type="entry name" value="Snake toxin-like"/>
    <property type="match status" value="1"/>
</dbReference>
<dbReference type="EMBL" id="KN716260">
    <property type="protein sequence ID" value="KJH48651.1"/>
    <property type="molecule type" value="Genomic_DNA"/>
</dbReference>
<protein>
    <submittedName>
        <fullName evidence="2">Uncharacterized protein</fullName>
    </submittedName>
</protein>
<accession>A0A0D8Y229</accession>
<keyword evidence="3" id="KW-1185">Reference proteome</keyword>
<feature type="signal peptide" evidence="1">
    <location>
        <begin position="1"/>
        <end position="18"/>
    </location>
</feature>
<dbReference type="InterPro" id="IPR045860">
    <property type="entry name" value="Snake_toxin-like_sf"/>
</dbReference>
<feature type="chain" id="PRO_5002336123" evidence="1">
    <location>
        <begin position="19"/>
        <end position="131"/>
    </location>
</feature>
<sequence length="131" mass="14465">MYAASIFIFFTLFISSESLKCYVGSKGLINGLLSTDFAENDCEEGMTHCFDSFSDDLTEITASCQTLNTDKKLLDVCKIGCQNHTQLQVTVCCCDEDLCNLPDSEKPTGRPSVSTQEVHYKLKPLKLSSSL</sequence>
<dbReference type="OrthoDB" id="5836825at2759"/>
<dbReference type="PANTHER" id="PTHR34721">
    <property type="entry name" value="PROTEIN CBG09734"/>
    <property type="match status" value="1"/>
</dbReference>
<dbReference type="PANTHER" id="PTHR34721:SF10">
    <property type="entry name" value="ACTIVIN TYPES I AND II RECEPTOR DOMAIN-CONTAINING PROTEIN-RELATED"/>
    <property type="match status" value="1"/>
</dbReference>
<organism evidence="2 3">
    <name type="scientific">Dictyocaulus viviparus</name>
    <name type="common">Bovine lungworm</name>
    <dbReference type="NCBI Taxonomy" id="29172"/>
    <lineage>
        <taxon>Eukaryota</taxon>
        <taxon>Metazoa</taxon>
        <taxon>Ecdysozoa</taxon>
        <taxon>Nematoda</taxon>
        <taxon>Chromadorea</taxon>
        <taxon>Rhabditida</taxon>
        <taxon>Rhabditina</taxon>
        <taxon>Rhabditomorpha</taxon>
        <taxon>Strongyloidea</taxon>
        <taxon>Metastrongylidae</taxon>
        <taxon>Dictyocaulus</taxon>
    </lineage>
</organism>
<reference evidence="3" key="2">
    <citation type="journal article" date="2016" name="Sci. Rep.">
        <title>Dictyocaulus viviparus genome, variome and transcriptome elucidate lungworm biology and support future intervention.</title>
        <authorList>
            <person name="McNulty S.N."/>
            <person name="Strube C."/>
            <person name="Rosa B.A."/>
            <person name="Martin J.C."/>
            <person name="Tyagi R."/>
            <person name="Choi Y.J."/>
            <person name="Wang Q."/>
            <person name="Hallsworth Pepin K."/>
            <person name="Zhang X."/>
            <person name="Ozersky P."/>
            <person name="Wilson R.K."/>
            <person name="Sternberg P.W."/>
            <person name="Gasser R.B."/>
            <person name="Mitreva M."/>
        </authorList>
    </citation>
    <scope>NUCLEOTIDE SEQUENCE [LARGE SCALE GENOMIC DNA]</scope>
    <source>
        <strain evidence="3">HannoverDv2000</strain>
    </source>
</reference>
<proteinExistence type="predicted"/>
<dbReference type="AlphaFoldDB" id="A0A0D8Y229"/>
<name>A0A0D8Y229_DICVI</name>
<keyword evidence="1" id="KW-0732">Signal</keyword>
<evidence type="ECO:0000256" key="1">
    <source>
        <dbReference type="SAM" id="SignalP"/>
    </source>
</evidence>
<evidence type="ECO:0000313" key="3">
    <source>
        <dbReference type="Proteomes" id="UP000053766"/>
    </source>
</evidence>
<gene>
    <name evidence="2" type="ORF">DICVIV_05210</name>
</gene>
<reference evidence="2 3" key="1">
    <citation type="submission" date="2013-11" db="EMBL/GenBank/DDBJ databases">
        <title>Draft genome of the bovine lungworm Dictyocaulus viviparus.</title>
        <authorList>
            <person name="Mitreva M."/>
        </authorList>
    </citation>
    <scope>NUCLEOTIDE SEQUENCE [LARGE SCALE GENOMIC DNA]</scope>
    <source>
        <strain evidence="2 3">HannoverDv2000</strain>
    </source>
</reference>